<keyword evidence="4 9" id="KW-0238">DNA-binding</keyword>
<dbReference type="InterPro" id="IPR036576">
    <property type="entry name" value="WRKY_dom_sf"/>
</dbReference>
<keyword evidence="6" id="KW-0539">Nucleus</keyword>
<keyword evidence="2" id="KW-0677">Repeat</keyword>
<evidence type="ECO:0000313" key="10">
    <source>
        <dbReference type="Proteomes" id="UP000325081"/>
    </source>
</evidence>
<dbReference type="GO" id="GO:0005634">
    <property type="term" value="C:nucleus"/>
    <property type="evidence" value="ECO:0007669"/>
    <property type="project" value="UniProtKB-SubCell"/>
</dbReference>
<dbReference type="FunFam" id="2.20.25.80:FF:000001">
    <property type="entry name" value="WRKY transcription factor 33"/>
    <property type="match status" value="1"/>
</dbReference>
<dbReference type="SUPFAM" id="SSF118290">
    <property type="entry name" value="WRKY DNA-binding domain"/>
    <property type="match status" value="2"/>
</dbReference>
<dbReference type="Pfam" id="PF03106">
    <property type="entry name" value="WRKY"/>
    <property type="match status" value="2"/>
</dbReference>
<dbReference type="SMART" id="SM00774">
    <property type="entry name" value="WRKY"/>
    <property type="match status" value="2"/>
</dbReference>
<dbReference type="Gene3D" id="2.20.25.80">
    <property type="entry name" value="WRKY domain"/>
    <property type="match status" value="2"/>
</dbReference>
<feature type="compositionally biased region" description="Basic and acidic residues" evidence="7">
    <location>
        <begin position="243"/>
        <end position="255"/>
    </location>
</feature>
<evidence type="ECO:0000259" key="8">
    <source>
        <dbReference type="PROSITE" id="PS50811"/>
    </source>
</evidence>
<evidence type="ECO:0000313" key="9">
    <source>
        <dbReference type="EMBL" id="GER33893.1"/>
    </source>
</evidence>
<reference evidence="10" key="1">
    <citation type="journal article" date="2019" name="Curr. Biol.">
        <title>Genome Sequence of Striga asiatica Provides Insight into the Evolution of Plant Parasitism.</title>
        <authorList>
            <person name="Yoshida S."/>
            <person name="Kim S."/>
            <person name="Wafula E.K."/>
            <person name="Tanskanen J."/>
            <person name="Kim Y.M."/>
            <person name="Honaas L."/>
            <person name="Yang Z."/>
            <person name="Spallek T."/>
            <person name="Conn C.E."/>
            <person name="Ichihashi Y."/>
            <person name="Cheong K."/>
            <person name="Cui S."/>
            <person name="Der J.P."/>
            <person name="Gundlach H."/>
            <person name="Jiao Y."/>
            <person name="Hori C."/>
            <person name="Ishida J.K."/>
            <person name="Kasahara H."/>
            <person name="Kiba T."/>
            <person name="Kim M.S."/>
            <person name="Koo N."/>
            <person name="Laohavisit A."/>
            <person name="Lee Y.H."/>
            <person name="Lumba S."/>
            <person name="McCourt P."/>
            <person name="Mortimer J.C."/>
            <person name="Mutuku J.M."/>
            <person name="Nomura T."/>
            <person name="Sasaki-Sekimoto Y."/>
            <person name="Seto Y."/>
            <person name="Wang Y."/>
            <person name="Wakatake T."/>
            <person name="Sakakibara H."/>
            <person name="Demura T."/>
            <person name="Yamaguchi S."/>
            <person name="Yoneyama K."/>
            <person name="Manabe R.I."/>
            <person name="Nelson D.C."/>
            <person name="Schulman A.H."/>
            <person name="Timko M.P."/>
            <person name="dePamphilis C.W."/>
            <person name="Choi D."/>
            <person name="Shirasu K."/>
        </authorList>
    </citation>
    <scope>NUCLEOTIDE SEQUENCE [LARGE SCALE GENOMIC DNA]</scope>
    <source>
        <strain evidence="10">cv. UVA1</strain>
    </source>
</reference>
<accession>A0A5A7PLZ3</accession>
<gene>
    <name evidence="9" type="ORF">STAS_10049</name>
</gene>
<feature type="region of interest" description="Disordered" evidence="7">
    <location>
        <begin position="35"/>
        <end position="108"/>
    </location>
</feature>
<feature type="region of interest" description="Disordered" evidence="7">
    <location>
        <begin position="505"/>
        <end position="541"/>
    </location>
</feature>
<comment type="caution">
    <text evidence="9">The sequence shown here is derived from an EMBL/GenBank/DDBJ whole genome shotgun (WGS) entry which is preliminary data.</text>
</comment>
<dbReference type="InterPro" id="IPR003657">
    <property type="entry name" value="WRKY_dom"/>
</dbReference>
<keyword evidence="5" id="KW-0804">Transcription</keyword>
<proteinExistence type="predicted"/>
<dbReference type="AlphaFoldDB" id="A0A5A7PLZ3"/>
<dbReference type="PANTHER" id="PTHR31221:SF338">
    <property type="entry name" value="OS08G0499300 PROTEIN"/>
    <property type="match status" value="1"/>
</dbReference>
<dbReference type="PROSITE" id="PS50811">
    <property type="entry name" value="WRKY"/>
    <property type="match status" value="2"/>
</dbReference>
<feature type="compositionally biased region" description="Polar residues" evidence="7">
    <location>
        <begin position="509"/>
        <end position="534"/>
    </location>
</feature>
<organism evidence="9 10">
    <name type="scientific">Striga asiatica</name>
    <name type="common">Asiatic witchweed</name>
    <name type="synonym">Buchnera asiatica</name>
    <dbReference type="NCBI Taxonomy" id="4170"/>
    <lineage>
        <taxon>Eukaryota</taxon>
        <taxon>Viridiplantae</taxon>
        <taxon>Streptophyta</taxon>
        <taxon>Embryophyta</taxon>
        <taxon>Tracheophyta</taxon>
        <taxon>Spermatophyta</taxon>
        <taxon>Magnoliopsida</taxon>
        <taxon>eudicotyledons</taxon>
        <taxon>Gunneridae</taxon>
        <taxon>Pentapetalae</taxon>
        <taxon>asterids</taxon>
        <taxon>lamiids</taxon>
        <taxon>Lamiales</taxon>
        <taxon>Orobanchaceae</taxon>
        <taxon>Buchnereae</taxon>
        <taxon>Striga</taxon>
    </lineage>
</organism>
<protein>
    <submittedName>
        <fullName evidence="9">WRKY DNA-binding protein</fullName>
    </submittedName>
</protein>
<dbReference type="InterPro" id="IPR044810">
    <property type="entry name" value="WRKY_plant"/>
</dbReference>
<dbReference type="FunFam" id="2.20.25.80:FF:000006">
    <property type="entry name" value="WRKY transcription factor"/>
    <property type="match status" value="1"/>
</dbReference>
<dbReference type="GO" id="GO:0003700">
    <property type="term" value="F:DNA-binding transcription factor activity"/>
    <property type="evidence" value="ECO:0007669"/>
    <property type="project" value="InterPro"/>
</dbReference>
<feature type="domain" description="WRKY" evidence="8">
    <location>
        <begin position="255"/>
        <end position="319"/>
    </location>
</feature>
<dbReference type="Proteomes" id="UP000325081">
    <property type="component" value="Unassembled WGS sequence"/>
</dbReference>
<sequence>MGGSDDSVAMMGDSFPLDSLPRTLFSSMTNDKLESQSGFNCENQFAPPFPAQPGVEVSKNDASNSNALPAAKPSSVGGLAERMAARAGFSAPPRLNTEAIKPPKLQSPYLTIPSGLSPTSLLESPVFLSNSMVQPSPTTGKFQFVSSRNNQDSTLTADNHNNVKENTFGDPSFAFKPIFESAPFTYLDAENKLFSTADESQMIEDPLNSQPNKNGLLFNQSNFSNPDNIDCPIYLPDNSSPPPDEHENVDQRTSEDPTSSEDGYSWRKYGQKHVKGSEYPRSYYKCTHQNCQVKKKVERSHEGHVTEIIYKGAHNHPKPPPARRSGLGSNGDPVWSAMERANFAGIPEWKPNNLEQTSSLQLGWEYNSNLAQGGAQCELTEGVEDSSTLSNKEESDGVTHGSVSVGNDGELDESESKRRRMETYAQEVCGATRAIREPRVVVQTTSDVDILDDGYRWRKYGQKVVKGNPNPRSYYKCTSPGCNVRKHVERASHDLKSVITTYEGKHNHNVPTARNSGSVNSGGPNTQQAHNATNHIARPEPGPIRGRAAWLGRPPLTSFGLLGQPQVLRPGFGFGMSQPGPVSQGLGLYTGNHQPCLANEMGYMMMPKEELKMEPVMDSGLNSAVGFSAYQQLMGRLPLGPQM</sequence>
<evidence type="ECO:0000256" key="7">
    <source>
        <dbReference type="SAM" id="MobiDB-lite"/>
    </source>
</evidence>
<name>A0A5A7PLZ3_STRAF</name>
<evidence type="ECO:0000256" key="5">
    <source>
        <dbReference type="ARBA" id="ARBA00023163"/>
    </source>
</evidence>
<feature type="region of interest" description="Disordered" evidence="7">
    <location>
        <begin position="312"/>
        <end position="331"/>
    </location>
</feature>
<feature type="domain" description="WRKY" evidence="8">
    <location>
        <begin position="446"/>
        <end position="511"/>
    </location>
</feature>
<dbReference type="PANTHER" id="PTHR31221">
    <property type="entry name" value="WRKY TRANSCRIPTION FACTOR PROTEIN 1-RELATED"/>
    <property type="match status" value="1"/>
</dbReference>
<evidence type="ECO:0000256" key="2">
    <source>
        <dbReference type="ARBA" id="ARBA00022737"/>
    </source>
</evidence>
<evidence type="ECO:0000256" key="1">
    <source>
        <dbReference type="ARBA" id="ARBA00004123"/>
    </source>
</evidence>
<dbReference type="OrthoDB" id="1923003at2759"/>
<keyword evidence="10" id="KW-1185">Reference proteome</keyword>
<keyword evidence="3" id="KW-0805">Transcription regulation</keyword>
<feature type="region of interest" description="Disordered" evidence="7">
    <location>
        <begin position="228"/>
        <end position="265"/>
    </location>
</feature>
<dbReference type="GO" id="GO:0043565">
    <property type="term" value="F:sequence-specific DNA binding"/>
    <property type="evidence" value="ECO:0007669"/>
    <property type="project" value="InterPro"/>
</dbReference>
<dbReference type="EMBL" id="BKCP01004805">
    <property type="protein sequence ID" value="GER33893.1"/>
    <property type="molecule type" value="Genomic_DNA"/>
</dbReference>
<evidence type="ECO:0000256" key="3">
    <source>
        <dbReference type="ARBA" id="ARBA00023015"/>
    </source>
</evidence>
<feature type="region of interest" description="Disordered" evidence="7">
    <location>
        <begin position="378"/>
        <end position="419"/>
    </location>
</feature>
<evidence type="ECO:0000256" key="6">
    <source>
        <dbReference type="ARBA" id="ARBA00023242"/>
    </source>
</evidence>
<evidence type="ECO:0000256" key="4">
    <source>
        <dbReference type="ARBA" id="ARBA00023125"/>
    </source>
</evidence>
<comment type="subcellular location">
    <subcellularLocation>
        <location evidence="1">Nucleus</location>
    </subcellularLocation>
</comment>